<evidence type="ECO:0000256" key="1">
    <source>
        <dbReference type="ARBA" id="ARBA00004651"/>
    </source>
</evidence>
<accession>A0A917ES51</accession>
<evidence type="ECO:0000256" key="3">
    <source>
        <dbReference type="ARBA" id="ARBA00022475"/>
    </source>
</evidence>
<evidence type="ECO:0000256" key="7">
    <source>
        <dbReference type="SAM" id="Phobius"/>
    </source>
</evidence>
<dbReference type="InterPro" id="IPR000620">
    <property type="entry name" value="EamA_dom"/>
</dbReference>
<dbReference type="AlphaFoldDB" id="A0A917ES51"/>
<comment type="caution">
    <text evidence="9">The sequence shown here is derived from an EMBL/GenBank/DDBJ whole genome shotgun (WGS) entry which is preliminary data.</text>
</comment>
<feature type="transmembrane region" description="Helical" evidence="7">
    <location>
        <begin position="109"/>
        <end position="129"/>
    </location>
</feature>
<reference evidence="9" key="1">
    <citation type="journal article" date="2014" name="Int. J. Syst. Evol. Microbiol.">
        <title>Complete genome sequence of Corynebacterium casei LMG S-19264T (=DSM 44701T), isolated from a smear-ripened cheese.</title>
        <authorList>
            <consortium name="US DOE Joint Genome Institute (JGI-PGF)"/>
            <person name="Walter F."/>
            <person name="Albersmeier A."/>
            <person name="Kalinowski J."/>
            <person name="Ruckert C."/>
        </authorList>
    </citation>
    <scope>NUCLEOTIDE SEQUENCE</scope>
    <source>
        <strain evidence="9">CGMCC 1.12698</strain>
    </source>
</reference>
<gene>
    <name evidence="9" type="ORF">GCM10007140_30470</name>
</gene>
<keyword evidence="4 7" id="KW-0812">Transmembrane</keyword>
<feature type="domain" description="EamA" evidence="8">
    <location>
        <begin position="13"/>
        <end position="154"/>
    </location>
</feature>
<feature type="transmembrane region" description="Helical" evidence="7">
    <location>
        <begin position="228"/>
        <end position="246"/>
    </location>
</feature>
<dbReference type="Proteomes" id="UP000605259">
    <property type="component" value="Unassembled WGS sequence"/>
</dbReference>
<dbReference type="EMBL" id="BMFK01000003">
    <property type="protein sequence ID" value="GGE78861.1"/>
    <property type="molecule type" value="Genomic_DNA"/>
</dbReference>
<dbReference type="InterPro" id="IPR050638">
    <property type="entry name" value="AA-Vitamin_Transporters"/>
</dbReference>
<evidence type="ECO:0000313" key="9">
    <source>
        <dbReference type="EMBL" id="GGE78861.1"/>
    </source>
</evidence>
<dbReference type="Pfam" id="PF00892">
    <property type="entry name" value="EamA"/>
    <property type="match status" value="2"/>
</dbReference>
<feature type="transmembrane region" description="Helical" evidence="7">
    <location>
        <begin position="141"/>
        <end position="160"/>
    </location>
</feature>
<keyword evidence="3" id="KW-1003">Cell membrane</keyword>
<dbReference type="PANTHER" id="PTHR32322:SF18">
    <property type="entry name" value="S-ADENOSYLMETHIONINE_S-ADENOSYLHOMOCYSTEINE TRANSPORTER"/>
    <property type="match status" value="1"/>
</dbReference>
<evidence type="ECO:0000259" key="8">
    <source>
        <dbReference type="Pfam" id="PF00892"/>
    </source>
</evidence>
<comment type="similarity">
    <text evidence="2">Belongs to the EamA transporter family.</text>
</comment>
<sequence>MTARRFFTHPFGILAAAIVATFLWGSAFPFIKLSYEQLQIESHEIGEQLVFAGYRFFLSACMIFIFFRLLGQKMTCRKETIPTLLSLATFQTFLQYVLFYIGMSYSTGIQGSIIAGTTSFFQLLLAHFMYKDDSFSLRKGIGIIIGFSGVIVVNMTKGVLQIDFGIGEWLLIAAMFVSAYGNILARNASMKMEIGYLTAYQMLFGSLGLFIIGSFSAGMFPFTFTSTTIAMLVYLSFLSAAGFVLWNNVMKYNKVGNVSMYLFLIPVFGVFLSSMILNESLHMFVLIGLALVTAGIIIVNRARPSVQKDNS</sequence>
<evidence type="ECO:0000313" key="10">
    <source>
        <dbReference type="Proteomes" id="UP000605259"/>
    </source>
</evidence>
<feature type="transmembrane region" description="Helical" evidence="7">
    <location>
        <begin position="51"/>
        <end position="71"/>
    </location>
</feature>
<feature type="domain" description="EamA" evidence="8">
    <location>
        <begin position="166"/>
        <end position="300"/>
    </location>
</feature>
<keyword evidence="6 7" id="KW-0472">Membrane</keyword>
<dbReference type="GO" id="GO:0005886">
    <property type="term" value="C:plasma membrane"/>
    <property type="evidence" value="ECO:0007669"/>
    <property type="project" value="UniProtKB-SubCell"/>
</dbReference>
<reference evidence="9" key="2">
    <citation type="submission" date="2020-09" db="EMBL/GenBank/DDBJ databases">
        <authorList>
            <person name="Sun Q."/>
            <person name="Zhou Y."/>
        </authorList>
    </citation>
    <scope>NUCLEOTIDE SEQUENCE</scope>
    <source>
        <strain evidence="9">CGMCC 1.12698</strain>
    </source>
</reference>
<feature type="transmembrane region" description="Helical" evidence="7">
    <location>
        <begin position="283"/>
        <end position="302"/>
    </location>
</feature>
<evidence type="ECO:0000256" key="2">
    <source>
        <dbReference type="ARBA" id="ARBA00007362"/>
    </source>
</evidence>
<protein>
    <submittedName>
        <fullName evidence="9">Transporter</fullName>
    </submittedName>
</protein>
<feature type="transmembrane region" description="Helical" evidence="7">
    <location>
        <begin position="197"/>
        <end position="222"/>
    </location>
</feature>
<evidence type="ECO:0000256" key="5">
    <source>
        <dbReference type="ARBA" id="ARBA00022989"/>
    </source>
</evidence>
<feature type="transmembrane region" description="Helical" evidence="7">
    <location>
        <begin position="258"/>
        <end position="277"/>
    </location>
</feature>
<keyword evidence="5 7" id="KW-1133">Transmembrane helix</keyword>
<proteinExistence type="inferred from homology"/>
<evidence type="ECO:0000256" key="4">
    <source>
        <dbReference type="ARBA" id="ARBA00022692"/>
    </source>
</evidence>
<feature type="transmembrane region" description="Helical" evidence="7">
    <location>
        <begin position="12"/>
        <end position="31"/>
    </location>
</feature>
<dbReference type="RefSeq" id="WP_188389357.1">
    <property type="nucleotide sequence ID" value="NZ_BMFK01000003.1"/>
</dbReference>
<name>A0A917ES51_9BACI</name>
<dbReference type="InterPro" id="IPR037185">
    <property type="entry name" value="EmrE-like"/>
</dbReference>
<evidence type="ECO:0000256" key="6">
    <source>
        <dbReference type="ARBA" id="ARBA00023136"/>
    </source>
</evidence>
<comment type="subcellular location">
    <subcellularLocation>
        <location evidence="1">Cell membrane</location>
        <topology evidence="1">Multi-pass membrane protein</topology>
    </subcellularLocation>
</comment>
<dbReference type="PANTHER" id="PTHR32322">
    <property type="entry name" value="INNER MEMBRANE TRANSPORTER"/>
    <property type="match status" value="1"/>
</dbReference>
<keyword evidence="10" id="KW-1185">Reference proteome</keyword>
<feature type="transmembrane region" description="Helical" evidence="7">
    <location>
        <begin position="166"/>
        <end position="185"/>
    </location>
</feature>
<dbReference type="SUPFAM" id="SSF103481">
    <property type="entry name" value="Multidrug resistance efflux transporter EmrE"/>
    <property type="match status" value="2"/>
</dbReference>
<feature type="transmembrane region" description="Helical" evidence="7">
    <location>
        <begin position="83"/>
        <end position="103"/>
    </location>
</feature>
<organism evidence="9 10">
    <name type="scientific">Priestia taiwanensis</name>
    <dbReference type="NCBI Taxonomy" id="1347902"/>
    <lineage>
        <taxon>Bacteria</taxon>
        <taxon>Bacillati</taxon>
        <taxon>Bacillota</taxon>
        <taxon>Bacilli</taxon>
        <taxon>Bacillales</taxon>
        <taxon>Bacillaceae</taxon>
        <taxon>Priestia</taxon>
    </lineage>
</organism>